<dbReference type="EMBL" id="RXIC02000026">
    <property type="protein sequence ID" value="KAB1203348.1"/>
    <property type="molecule type" value="Genomic_DNA"/>
</dbReference>
<proteinExistence type="predicted"/>
<evidence type="ECO:0000313" key="1">
    <source>
        <dbReference type="EMBL" id="KAB1203340.1"/>
    </source>
</evidence>
<dbReference type="AlphaFoldDB" id="A0A6A1UU52"/>
<evidence type="ECO:0000313" key="2">
    <source>
        <dbReference type="EMBL" id="KAB1203348.1"/>
    </source>
</evidence>
<keyword evidence="3" id="KW-1185">Reference proteome</keyword>
<reference evidence="2" key="1">
    <citation type="submission" date="2018-07" db="EMBL/GenBank/DDBJ databases">
        <authorList>
            <person name="Gao Z.-S."/>
            <person name="Jia H.-M."/>
            <person name="Jia H.-J."/>
            <person name="Cai Q.-L."/>
            <person name="Wang Y."/>
            <person name="Zhao H.-B."/>
        </authorList>
    </citation>
    <scope>NUCLEOTIDE SEQUENCE</scope>
    <source>
        <tissue evidence="2">Leaves</tissue>
    </source>
</reference>
<name>A0A6A1UU52_9ROSI</name>
<reference evidence="2" key="3">
    <citation type="submission" date="2019-09" db="EMBL/GenBank/DDBJ databases">
        <authorList>
            <person name="Gao Z."/>
        </authorList>
    </citation>
    <scope>NUCLEOTIDE SEQUENCE</scope>
    <source>
        <tissue evidence="2">Leaves</tissue>
    </source>
</reference>
<organism evidence="2 3">
    <name type="scientific">Morella rubra</name>
    <name type="common">Chinese bayberry</name>
    <dbReference type="NCBI Taxonomy" id="262757"/>
    <lineage>
        <taxon>Eukaryota</taxon>
        <taxon>Viridiplantae</taxon>
        <taxon>Streptophyta</taxon>
        <taxon>Embryophyta</taxon>
        <taxon>Tracheophyta</taxon>
        <taxon>Spermatophyta</taxon>
        <taxon>Magnoliopsida</taxon>
        <taxon>eudicotyledons</taxon>
        <taxon>Gunneridae</taxon>
        <taxon>Pentapetalae</taxon>
        <taxon>rosids</taxon>
        <taxon>fabids</taxon>
        <taxon>Fagales</taxon>
        <taxon>Myricaceae</taxon>
        <taxon>Morella</taxon>
    </lineage>
</organism>
<dbReference type="EMBL" id="RXIC02000026">
    <property type="protein sequence ID" value="KAB1203340.1"/>
    <property type="molecule type" value="Genomic_DNA"/>
</dbReference>
<evidence type="ECO:0000313" key="3">
    <source>
        <dbReference type="Proteomes" id="UP000516437"/>
    </source>
</evidence>
<reference evidence="2 3" key="2">
    <citation type="journal article" date="2019" name="Plant Biotechnol. J.">
        <title>The red bayberry genome and genetic basis of sex determination.</title>
        <authorList>
            <person name="Jia H.M."/>
            <person name="Jia H.J."/>
            <person name="Cai Q.L."/>
            <person name="Wang Y."/>
            <person name="Zhao H.B."/>
            <person name="Yang W.F."/>
            <person name="Wang G.Y."/>
            <person name="Li Y.H."/>
            <person name="Zhan D.L."/>
            <person name="Shen Y.T."/>
            <person name="Niu Q.F."/>
            <person name="Chang L."/>
            <person name="Qiu J."/>
            <person name="Zhao L."/>
            <person name="Xie H.B."/>
            <person name="Fu W.Y."/>
            <person name="Jin J."/>
            <person name="Li X.W."/>
            <person name="Jiao Y."/>
            <person name="Zhou C.C."/>
            <person name="Tu T."/>
            <person name="Chai C.Y."/>
            <person name="Gao J.L."/>
            <person name="Fan L.J."/>
            <person name="van de Weg E."/>
            <person name="Wang J.Y."/>
            <person name="Gao Z.S."/>
        </authorList>
    </citation>
    <scope>NUCLEOTIDE SEQUENCE [LARGE SCALE GENOMIC DNA]</scope>
    <source>
        <tissue evidence="2">Leaves</tissue>
    </source>
</reference>
<gene>
    <name evidence="1" type="ORF">CJ030_MR8G016485</name>
    <name evidence="2" type="ORF">CJ030_MR8G016493</name>
</gene>
<dbReference type="Proteomes" id="UP000516437">
    <property type="component" value="Chromosome 8"/>
</dbReference>
<accession>A0A6A1UU52</accession>
<comment type="caution">
    <text evidence="2">The sequence shown here is derived from an EMBL/GenBank/DDBJ whole genome shotgun (WGS) entry which is preliminary data.</text>
</comment>
<sequence length="119" mass="13236">MNNGCSYENGSLDVYGEPYDLDCLLFFKVDDILKNYGINQETLSIKSSRVKVPRMGYFLDLQTMMCCKWWQQMWAARIGVVLGRGVQNASNPTARFESDRLDLTGSGGVGSGFGVGYLV</sequence>
<protein>
    <submittedName>
        <fullName evidence="2">Uncharacterized protein</fullName>
    </submittedName>
</protein>